<evidence type="ECO:0000256" key="1">
    <source>
        <dbReference type="SAM" id="MobiDB-lite"/>
    </source>
</evidence>
<sequence>MNTPTKKTPTKKRSELDYTTSEDGYDTDATVIASPYNVNEQSELERQYKRQQFDRQNEEYERNQLLPDFVPPTIILDRRTNKPFYIKNSEGILETVTSANVRNGNNTFYNIYGEQINREFLDFTGELGGKVRRKTRCLRKKLRKSRRKNKKSKKSRKYK</sequence>
<proteinExistence type="predicted"/>
<evidence type="ECO:0000313" key="2">
    <source>
        <dbReference type="EMBL" id="QHT08447.1"/>
    </source>
</evidence>
<feature type="region of interest" description="Disordered" evidence="1">
    <location>
        <begin position="1"/>
        <end position="29"/>
    </location>
</feature>
<accession>A0A6C0CW18</accession>
<dbReference type="EMBL" id="MN739496">
    <property type="protein sequence ID" value="QHT08447.1"/>
    <property type="molecule type" value="Genomic_DNA"/>
</dbReference>
<dbReference type="AlphaFoldDB" id="A0A6C0CW18"/>
<reference evidence="2" key="1">
    <citation type="journal article" date="2020" name="Nature">
        <title>Giant virus diversity and host interactions through global metagenomics.</title>
        <authorList>
            <person name="Schulz F."/>
            <person name="Roux S."/>
            <person name="Paez-Espino D."/>
            <person name="Jungbluth S."/>
            <person name="Walsh D.A."/>
            <person name="Denef V.J."/>
            <person name="McMahon K.D."/>
            <person name="Konstantinidis K.T."/>
            <person name="Eloe-Fadrosh E.A."/>
            <person name="Kyrpides N.C."/>
            <person name="Woyke T."/>
        </authorList>
    </citation>
    <scope>NUCLEOTIDE SEQUENCE</scope>
    <source>
        <strain evidence="2">GVMAG-M-3300022752-66</strain>
    </source>
</reference>
<name>A0A6C0CW18_9ZZZZ</name>
<organism evidence="2">
    <name type="scientific">viral metagenome</name>
    <dbReference type="NCBI Taxonomy" id="1070528"/>
    <lineage>
        <taxon>unclassified sequences</taxon>
        <taxon>metagenomes</taxon>
        <taxon>organismal metagenomes</taxon>
    </lineage>
</organism>
<protein>
    <submittedName>
        <fullName evidence="2">Uncharacterized protein</fullName>
    </submittedName>
</protein>
<feature type="region of interest" description="Disordered" evidence="1">
    <location>
        <begin position="140"/>
        <end position="159"/>
    </location>
</feature>